<feature type="signal peptide" evidence="4">
    <location>
        <begin position="1"/>
        <end position="21"/>
    </location>
</feature>
<dbReference type="InterPro" id="IPR051455">
    <property type="entry name" value="Bact_solute-bind_prot3"/>
</dbReference>
<evidence type="ECO:0000256" key="1">
    <source>
        <dbReference type="ARBA" id="ARBA00010333"/>
    </source>
</evidence>
<gene>
    <name evidence="6" type="ORF">JMJ56_26590</name>
</gene>
<dbReference type="Pfam" id="PF00497">
    <property type="entry name" value="SBP_bac_3"/>
    <property type="match status" value="1"/>
</dbReference>
<dbReference type="Proteomes" id="UP000660885">
    <property type="component" value="Unassembled WGS sequence"/>
</dbReference>
<evidence type="ECO:0000256" key="4">
    <source>
        <dbReference type="SAM" id="SignalP"/>
    </source>
</evidence>
<dbReference type="SUPFAM" id="SSF53850">
    <property type="entry name" value="Periplasmic binding protein-like II"/>
    <property type="match status" value="1"/>
</dbReference>
<dbReference type="PANTHER" id="PTHR30085">
    <property type="entry name" value="AMINO ACID ABC TRANSPORTER PERMEASE"/>
    <property type="match status" value="1"/>
</dbReference>
<evidence type="ECO:0000313" key="6">
    <source>
        <dbReference type="EMBL" id="MBL6081563.1"/>
    </source>
</evidence>
<protein>
    <submittedName>
        <fullName evidence="6">Amino acid ABC transporter substrate-binding protein</fullName>
    </submittedName>
</protein>
<comment type="caution">
    <text evidence="6">The sequence shown here is derived from an EMBL/GenBank/DDBJ whole genome shotgun (WGS) entry which is preliminary data.</text>
</comment>
<organism evidence="6 7">
    <name type="scientific">Belnapia arida</name>
    <dbReference type="NCBI Taxonomy" id="2804533"/>
    <lineage>
        <taxon>Bacteria</taxon>
        <taxon>Pseudomonadati</taxon>
        <taxon>Pseudomonadota</taxon>
        <taxon>Alphaproteobacteria</taxon>
        <taxon>Acetobacterales</taxon>
        <taxon>Roseomonadaceae</taxon>
        <taxon>Belnapia</taxon>
    </lineage>
</organism>
<feature type="domain" description="Solute-binding protein family 3/N-terminal" evidence="5">
    <location>
        <begin position="33"/>
        <end position="263"/>
    </location>
</feature>
<name>A0ABS1UA47_9PROT</name>
<evidence type="ECO:0000259" key="5">
    <source>
        <dbReference type="SMART" id="SM00062"/>
    </source>
</evidence>
<evidence type="ECO:0000256" key="2">
    <source>
        <dbReference type="ARBA" id="ARBA00022448"/>
    </source>
</evidence>
<dbReference type="InterPro" id="IPR001638">
    <property type="entry name" value="Solute-binding_3/MltF_N"/>
</dbReference>
<dbReference type="EMBL" id="JAETWB010000030">
    <property type="protein sequence ID" value="MBL6081563.1"/>
    <property type="molecule type" value="Genomic_DNA"/>
</dbReference>
<keyword evidence="2" id="KW-0813">Transport</keyword>
<feature type="chain" id="PRO_5046030863" evidence="4">
    <location>
        <begin position="22"/>
        <end position="338"/>
    </location>
</feature>
<dbReference type="PANTHER" id="PTHR30085:SF7">
    <property type="entry name" value="AMINO-ACID ABC TRANSPORTER-BINDING PROTEIN YHDW-RELATED"/>
    <property type="match status" value="1"/>
</dbReference>
<dbReference type="Gene3D" id="3.40.190.10">
    <property type="entry name" value="Periplasmic binding protein-like II"/>
    <property type="match status" value="2"/>
</dbReference>
<sequence length="338" mass="36727">MRCLLAATIGLTMSLAGVAEAGQAFDVIRARGTIVCGVNQGVAGFSTPDSRGDYRGLDADFCRALAAAVFGDPAKVRFVPTSSQNRFTMLQSGEIDVLARNATQTLQRDTALGLNMAGVNFYDGQGFMVRRSLNITSARQLDGATVCIQPGTTSELNIADYFRANSMRFTPVLIERPDEFVGAYNSGRCDAMTQDASQLASYRATAVQNPNDHILLPERISKEPLGPMVRHGDDQWFDVVKWVLTGMIEAEELGITQANVDQRLRDPNPVVQRLLGVTPGFGRALGLDERWLFNAIKAVGNYGESFERNLGSGSAIGLPRGQNDLWTRGGLMYALPLR</sequence>
<dbReference type="CDD" id="cd13692">
    <property type="entry name" value="PBP2_BztA"/>
    <property type="match status" value="1"/>
</dbReference>
<accession>A0ABS1UA47</accession>
<evidence type="ECO:0000313" key="7">
    <source>
        <dbReference type="Proteomes" id="UP000660885"/>
    </source>
</evidence>
<keyword evidence="7" id="KW-1185">Reference proteome</keyword>
<evidence type="ECO:0000256" key="3">
    <source>
        <dbReference type="ARBA" id="ARBA00022729"/>
    </source>
</evidence>
<proteinExistence type="inferred from homology"/>
<dbReference type="SMART" id="SM00062">
    <property type="entry name" value="PBPb"/>
    <property type="match status" value="1"/>
</dbReference>
<reference evidence="6 7" key="1">
    <citation type="submission" date="2021-01" db="EMBL/GenBank/DDBJ databases">
        <title>Belnapia mucosa sp. nov. and Belnapia arida sp. nov., isolated from the Tabernas Desert (Almeria, Spain).</title>
        <authorList>
            <person name="Molina-Menor E."/>
            <person name="Vidal-Verdu A."/>
            <person name="Calonge A."/>
            <person name="Satari L."/>
            <person name="Pereto J."/>
            <person name="Porcar M."/>
        </authorList>
    </citation>
    <scope>NUCLEOTIDE SEQUENCE [LARGE SCALE GENOMIC DNA]</scope>
    <source>
        <strain evidence="6 7">T18</strain>
    </source>
</reference>
<keyword evidence="3 4" id="KW-0732">Signal</keyword>
<comment type="similarity">
    <text evidence="1">Belongs to the bacterial solute-binding protein 3 family.</text>
</comment>